<evidence type="ECO:0000313" key="1">
    <source>
        <dbReference type="EMBL" id="MDT0433197.1"/>
    </source>
</evidence>
<dbReference type="EMBL" id="JAVRES010000001">
    <property type="protein sequence ID" value="MDT0433197.1"/>
    <property type="molecule type" value="Genomic_DNA"/>
</dbReference>
<name>A0ABD5EFQ3_9ACTN</name>
<dbReference type="AlphaFoldDB" id="A0ABD5EFQ3"/>
<keyword evidence="2" id="KW-1185">Reference proteome</keyword>
<reference evidence="2" key="1">
    <citation type="submission" date="2023-07" db="EMBL/GenBank/DDBJ databases">
        <title>30 novel species of actinomycetes from the DSMZ collection.</title>
        <authorList>
            <person name="Nouioui I."/>
        </authorList>
    </citation>
    <scope>NUCLEOTIDE SEQUENCE [LARGE SCALE GENOMIC DNA]</scope>
    <source>
        <strain evidence="2">DSM 41981</strain>
    </source>
</reference>
<dbReference type="RefSeq" id="WP_141721522.1">
    <property type="nucleotide sequence ID" value="NZ_JAVRES010000001.1"/>
</dbReference>
<sequence>MNEDGRQPHAGGEGGNYNLHADNGGTFLQGNNNVGNTFNASRSRLEILLEDAAREKKRAHFKGLEESAKSGQNVCFAAFLAIIALAKFSDLTSSWPNESLRNTSLVLTVVFYAIKVYWGRKKDKV</sequence>
<accession>A0ABD5EFQ3</accession>
<organism evidence="1 2">
    <name type="scientific">Streptomyces doudnae</name>
    <dbReference type="NCBI Taxonomy" id="3075536"/>
    <lineage>
        <taxon>Bacteria</taxon>
        <taxon>Bacillati</taxon>
        <taxon>Actinomycetota</taxon>
        <taxon>Actinomycetes</taxon>
        <taxon>Kitasatosporales</taxon>
        <taxon>Streptomycetaceae</taxon>
        <taxon>Streptomyces</taxon>
    </lineage>
</organism>
<dbReference type="Proteomes" id="UP001183535">
    <property type="component" value="Unassembled WGS sequence"/>
</dbReference>
<evidence type="ECO:0000313" key="2">
    <source>
        <dbReference type="Proteomes" id="UP001183535"/>
    </source>
</evidence>
<protein>
    <submittedName>
        <fullName evidence="1">Uncharacterized protein</fullName>
    </submittedName>
</protein>
<proteinExistence type="predicted"/>
<comment type="caution">
    <text evidence="1">The sequence shown here is derived from an EMBL/GenBank/DDBJ whole genome shotgun (WGS) entry which is preliminary data.</text>
</comment>
<gene>
    <name evidence="1" type="ORF">RM877_00695</name>
</gene>